<feature type="domain" description="SLS1 second KH" evidence="4">
    <location>
        <begin position="471"/>
        <end position="537"/>
    </location>
</feature>
<feature type="region of interest" description="Disordered" evidence="1">
    <location>
        <begin position="77"/>
        <end position="205"/>
    </location>
</feature>
<dbReference type="InterPro" id="IPR048401">
    <property type="entry name" value="SLS1_C"/>
</dbReference>
<protein>
    <submittedName>
        <fullName evidence="6">Mitochondrial inner-membrane-bound regulator-domain-containing protein</fullName>
    </submittedName>
</protein>
<feature type="domain" description="SLS1 first KH" evidence="2">
    <location>
        <begin position="395"/>
        <end position="467"/>
    </location>
</feature>
<gene>
    <name evidence="6" type="ORF">BKA59DRAFT_559480</name>
</gene>
<organism evidence="6 7">
    <name type="scientific">Fusarium tricinctum</name>
    <dbReference type="NCBI Taxonomy" id="61284"/>
    <lineage>
        <taxon>Eukaryota</taxon>
        <taxon>Fungi</taxon>
        <taxon>Dikarya</taxon>
        <taxon>Ascomycota</taxon>
        <taxon>Pezizomycotina</taxon>
        <taxon>Sordariomycetes</taxon>
        <taxon>Hypocreomycetidae</taxon>
        <taxon>Hypocreales</taxon>
        <taxon>Nectriaceae</taxon>
        <taxon>Fusarium</taxon>
        <taxon>Fusarium tricinctum species complex</taxon>
    </lineage>
</organism>
<evidence type="ECO:0000259" key="3">
    <source>
        <dbReference type="Pfam" id="PF20776"/>
    </source>
</evidence>
<dbReference type="Pfam" id="PF14611">
    <property type="entry name" value="KH_SLS1_1"/>
    <property type="match status" value="1"/>
</dbReference>
<feature type="compositionally biased region" description="Basic and acidic residues" evidence="1">
    <location>
        <begin position="1160"/>
        <end position="1174"/>
    </location>
</feature>
<dbReference type="InterPro" id="IPR032741">
    <property type="entry name" value="Sls1_KH-1"/>
</dbReference>
<dbReference type="AlphaFoldDB" id="A0A8K0W7R2"/>
<dbReference type="Pfam" id="PF20778">
    <property type="entry name" value="SLS1_C"/>
    <property type="match status" value="1"/>
</dbReference>
<evidence type="ECO:0000259" key="5">
    <source>
        <dbReference type="Pfam" id="PF20778"/>
    </source>
</evidence>
<evidence type="ECO:0000313" key="6">
    <source>
        <dbReference type="EMBL" id="KAH7236186.1"/>
    </source>
</evidence>
<dbReference type="OrthoDB" id="5392646at2759"/>
<evidence type="ECO:0000259" key="4">
    <source>
        <dbReference type="Pfam" id="PF20777"/>
    </source>
</evidence>
<evidence type="ECO:0000259" key="2">
    <source>
        <dbReference type="Pfam" id="PF14611"/>
    </source>
</evidence>
<dbReference type="Pfam" id="PF20777">
    <property type="entry name" value="KH_SLS1_2"/>
    <property type="match status" value="1"/>
</dbReference>
<dbReference type="GO" id="GO:0005743">
    <property type="term" value="C:mitochondrial inner membrane"/>
    <property type="evidence" value="ECO:0007669"/>
    <property type="project" value="InterPro"/>
</dbReference>
<dbReference type="Proteomes" id="UP000813427">
    <property type="component" value="Unassembled WGS sequence"/>
</dbReference>
<reference evidence="6" key="1">
    <citation type="journal article" date="2021" name="Nat. Commun.">
        <title>Genetic determinants of endophytism in the Arabidopsis root mycobiome.</title>
        <authorList>
            <person name="Mesny F."/>
            <person name="Miyauchi S."/>
            <person name="Thiergart T."/>
            <person name="Pickel B."/>
            <person name="Atanasova L."/>
            <person name="Karlsson M."/>
            <person name="Huettel B."/>
            <person name="Barry K.W."/>
            <person name="Haridas S."/>
            <person name="Chen C."/>
            <person name="Bauer D."/>
            <person name="Andreopoulos W."/>
            <person name="Pangilinan J."/>
            <person name="LaButti K."/>
            <person name="Riley R."/>
            <person name="Lipzen A."/>
            <person name="Clum A."/>
            <person name="Drula E."/>
            <person name="Henrissat B."/>
            <person name="Kohler A."/>
            <person name="Grigoriev I.V."/>
            <person name="Martin F.M."/>
            <person name="Hacquard S."/>
        </authorList>
    </citation>
    <scope>NUCLEOTIDE SEQUENCE</scope>
    <source>
        <strain evidence="6">MPI-SDFR-AT-0068</strain>
    </source>
</reference>
<evidence type="ECO:0000256" key="1">
    <source>
        <dbReference type="SAM" id="MobiDB-lite"/>
    </source>
</evidence>
<dbReference type="InterPro" id="IPR048400">
    <property type="entry name" value="SLS1_N"/>
</dbReference>
<feature type="domain" description="SLS1 C-terminal" evidence="5">
    <location>
        <begin position="574"/>
        <end position="869"/>
    </location>
</feature>
<feature type="compositionally biased region" description="Polar residues" evidence="1">
    <location>
        <begin position="1140"/>
        <end position="1153"/>
    </location>
</feature>
<dbReference type="EMBL" id="JAGPXF010000007">
    <property type="protein sequence ID" value="KAH7236186.1"/>
    <property type="molecule type" value="Genomic_DNA"/>
</dbReference>
<evidence type="ECO:0000313" key="7">
    <source>
        <dbReference type="Proteomes" id="UP000813427"/>
    </source>
</evidence>
<proteinExistence type="predicted"/>
<sequence>MISRAARVPRICVACRFGLITQRSAGIGFRLSPVREGLAKRFYTSDIGKEGNSKVEPFITERDGSETKTEELVVEETIETTTESKDATATTNNPSSTEVDLEPSQRSEEPQLDIDSDAQSAQNEDSPHTATSTHTTKSPLNKPLDPAQASLDDLLGEASPAPGEPDFGISSLPDLPESSPGQSELDDLLDGLSTGKKPEDGVSNLPELEDEMQSGENSFTPVPKKQFHDRLLHGEALGVSTLGLPADAIIINNPNNIRPQRKAPTVLEEQEIETKDLDWKALTPTEKVEPEVEEIYANVDEYRPDTRILRMADIEKLVQALCGGFTLSQLKDYQRDRQFQHKDPDNVDYAWIQEIAPWASVNSIQIRGTGKESIAQRIVFHNWRIEVQEHVDNLGKAFITMDPDIFPFLTYGPNNIGRLLWELRRDFLVGEDEKLTLSTDKSRINIFARKSTTYGVLAYIDQVVQQMQTRTIDVSQYLPIGGSIPPTPELRELGRLTKTSIKRSKQGKRDKLRVSWIPEPGEVPSETEDLADTVFRLVVGRPLPGSKNTLQCIPLRREEDVSGQFMQVQRQARTMSWRDKFTKWSRVVTPVEKTGGDPWPLKLAGSVSLQQTRVYQGPSKNATTATFGHILHSKVETSVKSLSRGRRILSPFTPHPAAFSALKPDNDKPLKESTTIVMHLVPRVDRKSDIVKSPEDPAVRIKIPVNADADLSNFTIPSDMVAECFVPWQIHDVLLPSYDVDVRFQQERFCPLEINQPGLQKFLETSQFNLLKGQLRTPSQATLAVPGSWMNGLRSGNASTKLEDVLYDFRGTEIHQTVEMPWRGHTLRYSSIEAGQHGGQRQEVTLQTGNEDTIDVGSHSERMETFLQLVDEIATGKCFSWTEGYKAIKSRQLEDYSYNLPEEELTEDIIVENDKFDSRGRLNFNIYEEKATQPSEPETFDHIDEMLKDEEPPTTKVGDTQQLMDLLDTYATPRAFADDDNNINNKVYGFATADKKHPQSRKFTDEGNNKVDDITAATRNHSRPKRFTDRDNNKVYGTAAADKKHSRPRNFNDEGNKVDGTAIVDKKHPQLEKHTSDEPTTIASSIHEVSRTNVLNEFFSDFPTTVESSQSRPPTPNPNTIFSTVDTPAKPDETSRKPSKTPTNSNKPPSKTTKQSRKYTLRDLEKPEVAKSNEDAFIAQFAARATGESRARDPNAVAGFFDTLPEEKKKKGPHKKMSQRGRGGYQKHKASRSK</sequence>
<accession>A0A8K0W7R2</accession>
<feature type="compositionally biased region" description="Polar residues" evidence="1">
    <location>
        <begin position="117"/>
        <end position="139"/>
    </location>
</feature>
<dbReference type="InterPro" id="IPR048748">
    <property type="entry name" value="SLS1_KH2"/>
</dbReference>
<feature type="domain" description="SLS1 N-terminal" evidence="3">
    <location>
        <begin position="289"/>
        <end position="388"/>
    </location>
</feature>
<comment type="caution">
    <text evidence="6">The sequence shown here is derived from an EMBL/GenBank/DDBJ whole genome shotgun (WGS) entry which is preliminary data.</text>
</comment>
<name>A0A8K0W7R2_9HYPO</name>
<feature type="region of interest" description="Disordered" evidence="1">
    <location>
        <begin position="1023"/>
        <end position="1087"/>
    </location>
</feature>
<keyword evidence="7" id="KW-1185">Reference proteome</keyword>
<dbReference type="Pfam" id="PF20776">
    <property type="entry name" value="SLS1_N"/>
    <property type="match status" value="1"/>
</dbReference>
<feature type="compositionally biased region" description="Polar residues" evidence="1">
    <location>
        <begin position="1104"/>
        <end position="1126"/>
    </location>
</feature>
<feature type="compositionally biased region" description="Basic residues" evidence="1">
    <location>
        <begin position="1210"/>
        <end position="1234"/>
    </location>
</feature>
<feature type="region of interest" description="Disordered" evidence="1">
    <location>
        <begin position="1104"/>
        <end position="1234"/>
    </location>
</feature>
<feature type="compositionally biased region" description="Basic and acidic residues" evidence="1">
    <location>
        <begin position="1064"/>
        <end position="1077"/>
    </location>
</feature>